<dbReference type="HAMAP" id="MF_01940">
    <property type="entry name" value="RNA_CPDase"/>
    <property type="match status" value="1"/>
</dbReference>
<reference evidence="4" key="1">
    <citation type="submission" date="2021-04" db="EMBL/GenBank/DDBJ databases">
        <title>Difference and commonality of drug resistance evolution in various bacteria. and drug sensitivity profiles.</title>
        <authorList>
            <person name="Maeda T."/>
            <person name="Shibai A."/>
            <person name="Kawada K."/>
            <person name="Kotani H."/>
            <person name="Tarusawa Y."/>
            <person name="Tanabe K."/>
            <person name="Furusawa C."/>
        </authorList>
    </citation>
    <scope>NUCLEOTIDE SEQUENCE</scope>
    <source>
        <strain evidence="4">JCM 8580</strain>
    </source>
</reference>
<dbReference type="AlphaFoldDB" id="A0AA86JDN5"/>
<organism evidence="4 5">
    <name type="scientific">Enterobacter kobei</name>
    <dbReference type="NCBI Taxonomy" id="208224"/>
    <lineage>
        <taxon>Bacteria</taxon>
        <taxon>Pseudomonadati</taxon>
        <taxon>Pseudomonadota</taxon>
        <taxon>Gammaproteobacteria</taxon>
        <taxon>Enterobacterales</taxon>
        <taxon>Enterobacteriaceae</taxon>
        <taxon>Enterobacter</taxon>
        <taxon>Enterobacter cloacae complex</taxon>
    </lineage>
</organism>
<dbReference type="EMBL" id="AP024590">
    <property type="protein sequence ID" value="BCU56949.1"/>
    <property type="molecule type" value="Genomic_DNA"/>
</dbReference>
<sequence>MPDTRRLFFGLELPADVQQQVIQWRAAHFAPDAGRPIAAANLHLTLAFLGEVSADKQQALCDLAGRIRQPGFTLTLDDAGQWLRSRVVWLGTRQPPRGLLQLASMLRAQAARSGCYQSPQPFHPHVTLLRDASHAVNIPPPGFRWSFAVNEFVLYESQFVKGRTRYTALSRWTLSHKE</sequence>
<gene>
    <name evidence="4" type="ORF">ENKO_35430</name>
</gene>
<dbReference type="PANTHER" id="PTHR35561">
    <property type="entry name" value="RNA 2',3'-CYCLIC PHOSPHODIESTERASE"/>
    <property type="match status" value="1"/>
</dbReference>
<evidence type="ECO:0000313" key="4">
    <source>
        <dbReference type="EMBL" id="BCU56949.1"/>
    </source>
</evidence>
<feature type="active site" description="Proton donor" evidence="2">
    <location>
        <position position="43"/>
    </location>
</feature>
<feature type="short sequence motif" description="HXTX 1" evidence="2">
    <location>
        <begin position="43"/>
        <end position="46"/>
    </location>
</feature>
<evidence type="ECO:0000256" key="2">
    <source>
        <dbReference type="HAMAP-Rule" id="MF_01940"/>
    </source>
</evidence>
<dbReference type="InterPro" id="IPR014051">
    <property type="entry name" value="Phosphoesterase_HXTX"/>
</dbReference>
<dbReference type="NCBIfam" id="NF011704">
    <property type="entry name" value="PRK15124.1"/>
    <property type="match status" value="1"/>
</dbReference>
<dbReference type="Proteomes" id="UP000682928">
    <property type="component" value="Chromosome"/>
</dbReference>
<comment type="function">
    <text evidence="2">Hydrolyzes RNA 2',3'-cyclic phosphodiester to an RNA 2'-phosphomonoester.</text>
</comment>
<feature type="short sequence motif" description="HXTX 2" evidence="2">
    <location>
        <begin position="125"/>
        <end position="128"/>
    </location>
</feature>
<dbReference type="Pfam" id="PF02834">
    <property type="entry name" value="LigT_PEase"/>
    <property type="match status" value="2"/>
</dbReference>
<feature type="domain" description="Phosphoesterase HXTX" evidence="3">
    <location>
        <begin position="93"/>
        <end position="164"/>
    </location>
</feature>
<dbReference type="RefSeq" id="WP_088220852.1">
    <property type="nucleotide sequence ID" value="NZ_AP024590.1"/>
</dbReference>
<name>A0AA86JDN5_9ENTR</name>
<dbReference type="Gene3D" id="3.90.1140.10">
    <property type="entry name" value="Cyclic phosphodiesterase"/>
    <property type="match status" value="1"/>
</dbReference>
<evidence type="ECO:0000313" key="5">
    <source>
        <dbReference type="Proteomes" id="UP000682928"/>
    </source>
</evidence>
<dbReference type="NCBIfam" id="TIGR02258">
    <property type="entry name" value="2_5_ligase"/>
    <property type="match status" value="1"/>
</dbReference>
<feature type="active site" description="Proton acceptor" evidence="2">
    <location>
        <position position="125"/>
    </location>
</feature>
<comment type="similarity">
    <text evidence="2">Belongs to the 2H phosphoesterase superfamily. ThpR family.</text>
</comment>
<dbReference type="PANTHER" id="PTHR35561:SF1">
    <property type="entry name" value="RNA 2',3'-CYCLIC PHOSPHODIESTERASE"/>
    <property type="match status" value="1"/>
</dbReference>
<proteinExistence type="inferred from homology"/>
<dbReference type="InterPro" id="IPR004175">
    <property type="entry name" value="RNA_CPDase"/>
</dbReference>
<dbReference type="SUPFAM" id="SSF55144">
    <property type="entry name" value="LigT-like"/>
    <property type="match status" value="1"/>
</dbReference>
<comment type="catalytic activity">
    <reaction evidence="2">
        <text>a 3'-end 2',3'-cyclophospho-ribonucleotide-RNA + H2O = a 3'-end 2'-phospho-ribonucleotide-RNA + H(+)</text>
        <dbReference type="Rhea" id="RHEA:11828"/>
        <dbReference type="Rhea" id="RHEA-COMP:10464"/>
        <dbReference type="Rhea" id="RHEA-COMP:17353"/>
        <dbReference type="ChEBI" id="CHEBI:15377"/>
        <dbReference type="ChEBI" id="CHEBI:15378"/>
        <dbReference type="ChEBI" id="CHEBI:83064"/>
        <dbReference type="ChEBI" id="CHEBI:173113"/>
        <dbReference type="EC" id="3.1.4.58"/>
    </reaction>
</comment>
<dbReference type="GO" id="GO:0008664">
    <property type="term" value="F:RNA 2',3'-cyclic 3'-phosphodiesterase activity"/>
    <property type="evidence" value="ECO:0007669"/>
    <property type="project" value="UniProtKB-EC"/>
</dbReference>
<protein>
    <recommendedName>
        <fullName evidence="2">RNA 2',3'-cyclic phosphodiesterase</fullName>
        <shortName evidence="2">RNA 2',3'-CPDase</shortName>
        <ecNumber evidence="2">3.1.4.58</ecNumber>
    </recommendedName>
</protein>
<dbReference type="EC" id="3.1.4.58" evidence="2"/>
<evidence type="ECO:0000256" key="1">
    <source>
        <dbReference type="ARBA" id="ARBA00022801"/>
    </source>
</evidence>
<dbReference type="GO" id="GO:0004113">
    <property type="term" value="F:2',3'-cyclic-nucleotide 3'-phosphodiesterase activity"/>
    <property type="evidence" value="ECO:0007669"/>
    <property type="project" value="InterPro"/>
</dbReference>
<evidence type="ECO:0000259" key="3">
    <source>
        <dbReference type="Pfam" id="PF02834"/>
    </source>
</evidence>
<dbReference type="InterPro" id="IPR009097">
    <property type="entry name" value="Cyclic_Pdiesterase"/>
</dbReference>
<keyword evidence="1 2" id="KW-0378">Hydrolase</keyword>
<accession>A0AA86JDN5</accession>
<feature type="domain" description="Phosphoesterase HXTX" evidence="3">
    <location>
        <begin position="11"/>
        <end position="89"/>
    </location>
</feature>